<dbReference type="PROSITE" id="PS51107">
    <property type="entry name" value="PTS_EIIC_TYPE_5"/>
    <property type="match status" value="1"/>
</dbReference>
<dbReference type="AlphaFoldDB" id="A0A0F4LL43"/>
<dbReference type="RefSeq" id="WP_045927313.1">
    <property type="nucleotide sequence ID" value="NZ_JBHSZS010000027.1"/>
</dbReference>
<organism evidence="2 3">
    <name type="scientific">Lactobacillus kullabergensis</name>
    <dbReference type="NCBI Taxonomy" id="1218493"/>
    <lineage>
        <taxon>Bacteria</taxon>
        <taxon>Bacillati</taxon>
        <taxon>Bacillota</taxon>
        <taxon>Bacilli</taxon>
        <taxon>Lactobacillales</taxon>
        <taxon>Lactobacillaceae</taxon>
        <taxon>Lactobacillus</taxon>
    </lineage>
</organism>
<keyword evidence="1" id="KW-0812">Transmembrane</keyword>
<dbReference type="OrthoDB" id="9799765at2"/>
<dbReference type="HOGENOM" id="CLU_093147_0_0_9"/>
<dbReference type="STRING" id="1218493.JF76_00750"/>
<dbReference type="PIRSF" id="PIRSF038321">
    <property type="entry name" value="PTS_glc_srb_IIC"/>
    <property type="match status" value="1"/>
</dbReference>
<evidence type="ECO:0000256" key="1">
    <source>
        <dbReference type="SAM" id="Phobius"/>
    </source>
</evidence>
<dbReference type="EMBL" id="JXBY01000001">
    <property type="protein sequence ID" value="KJY59320.1"/>
    <property type="molecule type" value="Genomic_DNA"/>
</dbReference>
<comment type="caution">
    <text evidence="2">The sequence shown here is derived from an EMBL/GenBank/DDBJ whole genome shotgun (WGS) entry which is preliminary data.</text>
</comment>
<feature type="transmembrane region" description="Helical" evidence="1">
    <location>
        <begin position="64"/>
        <end position="87"/>
    </location>
</feature>
<gene>
    <name evidence="2" type="ORF">JF76_00750</name>
</gene>
<keyword evidence="1" id="KW-1133">Transmembrane helix</keyword>
<name>A0A0F4LL43_9LACO</name>
<accession>A0A0F4LL43</accession>
<keyword evidence="1" id="KW-0472">Membrane</keyword>
<evidence type="ECO:0000313" key="3">
    <source>
        <dbReference type="Proteomes" id="UP000033533"/>
    </source>
</evidence>
<dbReference type="PANTHER" id="PTHR40399">
    <property type="entry name" value="PTS SYSTEM GLUCITOL/SORBITOL-SPECIFIC EIIC COMPONENT"/>
    <property type="match status" value="1"/>
</dbReference>
<dbReference type="GO" id="GO:0016020">
    <property type="term" value="C:membrane"/>
    <property type="evidence" value="ECO:0007669"/>
    <property type="project" value="InterPro"/>
</dbReference>
<protein>
    <submittedName>
        <fullName evidence="2">PTS Gut IIC</fullName>
    </submittedName>
</protein>
<dbReference type="Proteomes" id="UP000033533">
    <property type="component" value="Unassembled WGS sequence"/>
</dbReference>
<evidence type="ECO:0000313" key="2">
    <source>
        <dbReference type="EMBL" id="KJY59320.1"/>
    </source>
</evidence>
<dbReference type="PANTHER" id="PTHR40399:SF1">
    <property type="entry name" value="PTS SYSTEM GLUCITOL_SORBITOL-SPECIFIC EIIC COMPONENT"/>
    <property type="match status" value="1"/>
</dbReference>
<sequence length="172" mass="19370">MNYLSSFAEHFTGLFQAAADQFVSFITGVIPLVAVMILAVNAVIQFVGEQRVMNFMKKLTKFTIMRYTILPFLACFFFANPMCYTVGKFLEEDYKPGFYDATVSMLHPITGLFPHANSSELFVWLGISAGFGKVANKSDLAVRYLLSAFVIILVRGIVTEKLTIFLKHRRQA</sequence>
<dbReference type="InterPro" id="IPR004699">
    <property type="entry name" value="PTS_IID_sorb"/>
</dbReference>
<feature type="transmembrane region" description="Helical" evidence="1">
    <location>
        <begin position="22"/>
        <end position="44"/>
    </location>
</feature>
<proteinExistence type="predicted"/>
<dbReference type="GO" id="GO:0009401">
    <property type="term" value="P:phosphoenolpyruvate-dependent sugar phosphotransferase system"/>
    <property type="evidence" value="ECO:0007669"/>
    <property type="project" value="InterPro"/>
</dbReference>
<dbReference type="PATRIC" id="fig|1218493.3.peg.80"/>
<reference evidence="2 3" key="1">
    <citation type="submission" date="2014-12" db="EMBL/GenBank/DDBJ databases">
        <title>Comparative genomics of the lactic acid bacteria isolated from the honey bee gut.</title>
        <authorList>
            <person name="Ellegaard K.M."/>
            <person name="Tamarit D."/>
            <person name="Javelind E."/>
            <person name="Olofsson T."/>
            <person name="Andersson S.G."/>
            <person name="Vasquez A."/>
        </authorList>
    </citation>
    <scope>NUCLEOTIDE SEQUENCE [LARGE SCALE GENOMIC DNA]</scope>
    <source>
        <strain evidence="2 3">Biut2</strain>
    </source>
</reference>
<feature type="transmembrane region" description="Helical" evidence="1">
    <location>
        <begin position="141"/>
        <end position="158"/>
    </location>
</feature>
<dbReference type="Pfam" id="PF03608">
    <property type="entry name" value="EII-GUT"/>
    <property type="match status" value="1"/>
</dbReference>